<dbReference type="EMBL" id="JACASD010000100">
    <property type="protein sequence ID" value="NWE92265.1"/>
    <property type="molecule type" value="Genomic_DNA"/>
</dbReference>
<evidence type="ECO:0000256" key="1">
    <source>
        <dbReference type="SAM" id="MobiDB-lite"/>
    </source>
</evidence>
<name>A0A7Y8G802_9PSED</name>
<evidence type="ECO:0000313" key="2">
    <source>
        <dbReference type="EMBL" id="NWE92265.1"/>
    </source>
</evidence>
<proteinExistence type="predicted"/>
<feature type="region of interest" description="Disordered" evidence="1">
    <location>
        <begin position="109"/>
        <end position="130"/>
    </location>
</feature>
<dbReference type="Proteomes" id="UP000585226">
    <property type="component" value="Unassembled WGS sequence"/>
</dbReference>
<dbReference type="Pfam" id="PF05488">
    <property type="entry name" value="PAAR_motif"/>
    <property type="match status" value="1"/>
</dbReference>
<organism evidence="2 3">
    <name type="scientific">Pseudomonas reactans</name>
    <dbReference type="NCBI Taxonomy" id="117680"/>
    <lineage>
        <taxon>Bacteria</taxon>
        <taxon>Pseudomonadati</taxon>
        <taxon>Pseudomonadota</taxon>
        <taxon>Gammaproteobacteria</taxon>
        <taxon>Pseudomonadales</taxon>
        <taxon>Pseudomonadaceae</taxon>
        <taxon>Pseudomonas</taxon>
    </lineage>
</organism>
<reference evidence="2 3" key="1">
    <citation type="submission" date="2020-04" db="EMBL/GenBank/DDBJ databases">
        <title>Molecular characterization of pseudomonads from Agaricus bisporus reveal novel blotch 2 pathogens in Western Europe.</title>
        <authorList>
            <person name="Taparia T."/>
            <person name="Krijger M."/>
            <person name="Haynes E."/>
            <person name="Elpinstone J.G."/>
            <person name="Noble R."/>
            <person name="Van Der Wolf J."/>
        </authorList>
    </citation>
    <scope>NUCLEOTIDE SEQUENCE [LARGE SCALE GENOMIC DNA]</scope>
    <source>
        <strain evidence="2 3">P8021</strain>
    </source>
</reference>
<dbReference type="CDD" id="cd14744">
    <property type="entry name" value="PAAR_CT_2"/>
    <property type="match status" value="1"/>
</dbReference>
<dbReference type="AlphaFoldDB" id="A0A7Y8G802"/>
<protein>
    <submittedName>
        <fullName evidence="2">PAAR domain-containing protein</fullName>
    </submittedName>
</protein>
<evidence type="ECO:0000313" key="3">
    <source>
        <dbReference type="Proteomes" id="UP000585226"/>
    </source>
</evidence>
<sequence>MSVGHFICQGDKTSCGGEVLDGDQRTHIHGRLRAREGDSVTCGKDGRTYKIIGGISFMNSNGRLIAGTLDSYSGCLCKAELIPSVLLGKYHGRGGSVVSANRLAAETVQTAAHREAPSQRTSTSPSDSHRSAFAAFKPFSGEDPGFYIVPKSVTREALEATLFPIRDPAVMRKFRALNPSTVNVKAGSLMVLSDPNNTSCTYQEAQLMQAAQQVDASLDSLTPQEADFLHRHGAEIASFIGHTSTWLGVSAVVMEKHLANLHDTLQAIERLHQEQYRQHGHLKSPQFFADRQRLLAQLDAHLLNSTRLRGQTTLGDHPKLKTALGISSRSLVHHWDKAGGPGQIPGYSAHVEAVSRATKYMKAGGYLAVGVGGASSLLAIQQVCSSDSEAACEKIKFTEGGKFGLSTAFGIAGGGLASSVGSSMCLAIGASTGGIGGVICVAAIVGTSAWVGTTVGGMGGEYIGEKIYEAVQP</sequence>
<accession>A0A7Y8G802</accession>
<dbReference type="InterPro" id="IPR008727">
    <property type="entry name" value="PAAR_motif"/>
</dbReference>
<dbReference type="RefSeq" id="WP_177114373.1">
    <property type="nucleotide sequence ID" value="NZ_JACASD010000100.1"/>
</dbReference>
<comment type="caution">
    <text evidence="2">The sequence shown here is derived from an EMBL/GenBank/DDBJ whole genome shotgun (WGS) entry which is preliminary data.</text>
</comment>
<gene>
    <name evidence="2" type="ORF">HX893_29495</name>
</gene>